<evidence type="ECO:0000313" key="4">
    <source>
        <dbReference type="Proteomes" id="UP000799324"/>
    </source>
</evidence>
<dbReference type="InterPro" id="IPR001870">
    <property type="entry name" value="B30.2/SPRY"/>
</dbReference>
<evidence type="ECO:0000313" key="3">
    <source>
        <dbReference type="EMBL" id="KAF2658948.1"/>
    </source>
</evidence>
<dbReference type="InterPro" id="IPR003877">
    <property type="entry name" value="SPRY_dom"/>
</dbReference>
<dbReference type="EMBL" id="MU004311">
    <property type="protein sequence ID" value="KAF2658948.1"/>
    <property type="molecule type" value="Genomic_DNA"/>
</dbReference>
<dbReference type="OrthoDB" id="2413516at2759"/>
<dbReference type="PANTHER" id="PTHR12864">
    <property type="entry name" value="RAN BINDING PROTEIN 9-RELATED"/>
    <property type="match status" value="1"/>
</dbReference>
<dbReference type="Pfam" id="PF00622">
    <property type="entry name" value="SPRY"/>
    <property type="match status" value="1"/>
</dbReference>
<sequence length="175" mass="19473">MVPLENGVYYFEIEIEHETECFQDIGMRFCEEHVSLDGMLGCGEKSWGYHGYAGHIHACGQTERSSFSPRFGHGDTVGCGVNFHQGIAFYTLNGDVIGKAFQGIKGKLYPAISAHLMHDGGVLTAKFWSENEHQNKTFVYKGSLSDPRTLEEPKTPLESFEASKNRGAKEDEDDS</sequence>
<name>A0A6A6TJ50_9PLEO</name>
<feature type="domain" description="B30.2/SPRY" evidence="2">
    <location>
        <begin position="1"/>
        <end position="132"/>
    </location>
</feature>
<proteinExistence type="predicted"/>
<dbReference type="AlphaFoldDB" id="A0A6A6TJ50"/>
<dbReference type="Proteomes" id="UP000799324">
    <property type="component" value="Unassembled WGS sequence"/>
</dbReference>
<reference evidence="3" key="1">
    <citation type="journal article" date="2020" name="Stud. Mycol.">
        <title>101 Dothideomycetes genomes: a test case for predicting lifestyles and emergence of pathogens.</title>
        <authorList>
            <person name="Haridas S."/>
            <person name="Albert R."/>
            <person name="Binder M."/>
            <person name="Bloem J."/>
            <person name="Labutti K."/>
            <person name="Salamov A."/>
            <person name="Andreopoulos B."/>
            <person name="Baker S."/>
            <person name="Barry K."/>
            <person name="Bills G."/>
            <person name="Bluhm B."/>
            <person name="Cannon C."/>
            <person name="Castanera R."/>
            <person name="Culley D."/>
            <person name="Daum C."/>
            <person name="Ezra D."/>
            <person name="Gonzalez J."/>
            <person name="Henrissat B."/>
            <person name="Kuo A."/>
            <person name="Liang C."/>
            <person name="Lipzen A."/>
            <person name="Lutzoni F."/>
            <person name="Magnuson J."/>
            <person name="Mondo S."/>
            <person name="Nolan M."/>
            <person name="Ohm R."/>
            <person name="Pangilinan J."/>
            <person name="Park H.-J."/>
            <person name="Ramirez L."/>
            <person name="Alfaro M."/>
            <person name="Sun H."/>
            <person name="Tritt A."/>
            <person name="Yoshinaga Y."/>
            <person name="Zwiers L.-H."/>
            <person name="Turgeon B."/>
            <person name="Goodwin S."/>
            <person name="Spatafora J."/>
            <person name="Crous P."/>
            <person name="Grigoriev I."/>
        </authorList>
    </citation>
    <scope>NUCLEOTIDE SEQUENCE</scope>
    <source>
        <strain evidence="3">CBS 122681</strain>
    </source>
</reference>
<evidence type="ECO:0000259" key="2">
    <source>
        <dbReference type="PROSITE" id="PS50188"/>
    </source>
</evidence>
<dbReference type="Gene3D" id="2.60.120.920">
    <property type="match status" value="1"/>
</dbReference>
<accession>A0A6A6TJ50</accession>
<dbReference type="CDD" id="cd12885">
    <property type="entry name" value="SPRY_RanBP_like"/>
    <property type="match status" value="1"/>
</dbReference>
<dbReference type="InterPro" id="IPR050618">
    <property type="entry name" value="Ubq-SigPath_Reg"/>
</dbReference>
<feature type="region of interest" description="Disordered" evidence="1">
    <location>
        <begin position="142"/>
        <end position="175"/>
    </location>
</feature>
<dbReference type="PROSITE" id="PS50188">
    <property type="entry name" value="B302_SPRY"/>
    <property type="match status" value="1"/>
</dbReference>
<organism evidence="3 4">
    <name type="scientific">Lophiostoma macrostomum CBS 122681</name>
    <dbReference type="NCBI Taxonomy" id="1314788"/>
    <lineage>
        <taxon>Eukaryota</taxon>
        <taxon>Fungi</taxon>
        <taxon>Dikarya</taxon>
        <taxon>Ascomycota</taxon>
        <taxon>Pezizomycotina</taxon>
        <taxon>Dothideomycetes</taxon>
        <taxon>Pleosporomycetidae</taxon>
        <taxon>Pleosporales</taxon>
        <taxon>Lophiostomataceae</taxon>
        <taxon>Lophiostoma</taxon>
    </lineage>
</organism>
<dbReference type="SMART" id="SM00449">
    <property type="entry name" value="SPRY"/>
    <property type="match status" value="1"/>
</dbReference>
<keyword evidence="4" id="KW-1185">Reference proteome</keyword>
<evidence type="ECO:0000256" key="1">
    <source>
        <dbReference type="SAM" id="MobiDB-lite"/>
    </source>
</evidence>
<dbReference type="InterPro" id="IPR013320">
    <property type="entry name" value="ConA-like_dom_sf"/>
</dbReference>
<gene>
    <name evidence="3" type="ORF">K491DRAFT_237965</name>
</gene>
<feature type="compositionally biased region" description="Basic and acidic residues" evidence="1">
    <location>
        <begin position="148"/>
        <end position="169"/>
    </location>
</feature>
<dbReference type="InterPro" id="IPR043136">
    <property type="entry name" value="B30.2/SPRY_sf"/>
</dbReference>
<dbReference type="InterPro" id="IPR044736">
    <property type="entry name" value="Gid1/RanBPM/SPLA_SPRY"/>
</dbReference>
<dbReference type="SUPFAM" id="SSF49899">
    <property type="entry name" value="Concanavalin A-like lectins/glucanases"/>
    <property type="match status" value="1"/>
</dbReference>
<protein>
    <recommendedName>
        <fullName evidence="2">B30.2/SPRY domain-containing protein</fullName>
    </recommendedName>
</protein>